<dbReference type="AlphaFoldDB" id="A0A484HHI7"/>
<dbReference type="PANTHER" id="PTHR31760">
    <property type="entry name" value="S-ADENOSYL-L-METHIONINE-DEPENDENT METHYLTRANSFERASES SUPERFAMILY PROTEIN"/>
    <property type="match status" value="1"/>
</dbReference>
<dbReference type="Gene3D" id="3.40.50.150">
    <property type="entry name" value="Vaccinia Virus protein VP39"/>
    <property type="match status" value="1"/>
</dbReference>
<evidence type="ECO:0000256" key="3">
    <source>
        <dbReference type="ARBA" id="ARBA00022603"/>
    </source>
</evidence>
<organism evidence="7">
    <name type="scientific">uncultured Desulfobacteraceae bacterium</name>
    <dbReference type="NCBI Taxonomy" id="218296"/>
    <lineage>
        <taxon>Bacteria</taxon>
        <taxon>Pseudomonadati</taxon>
        <taxon>Thermodesulfobacteriota</taxon>
        <taxon>Desulfobacteria</taxon>
        <taxon>Desulfobacterales</taxon>
        <taxon>Desulfobacteraceae</taxon>
        <taxon>environmental samples</taxon>
    </lineage>
</organism>
<feature type="binding site" evidence="6">
    <location>
        <position position="98"/>
    </location>
    <ligand>
        <name>S-adenosyl-L-methionine</name>
        <dbReference type="ChEBI" id="CHEBI:59789"/>
    </ligand>
</feature>
<proteinExistence type="inferred from homology"/>
<accession>A0A484HHI7</accession>
<evidence type="ECO:0000256" key="1">
    <source>
        <dbReference type="ARBA" id="ARBA00022490"/>
    </source>
</evidence>
<evidence type="ECO:0000256" key="5">
    <source>
        <dbReference type="ARBA" id="ARBA00022691"/>
    </source>
</evidence>
<dbReference type="Pfam" id="PF02527">
    <property type="entry name" value="GidB"/>
    <property type="match status" value="1"/>
</dbReference>
<dbReference type="EMBL" id="CAACVI010000034">
    <property type="protein sequence ID" value="VEN74612.1"/>
    <property type="molecule type" value="Genomic_DNA"/>
</dbReference>
<dbReference type="HAMAP" id="MF_00074">
    <property type="entry name" value="16SrRNA_methyltr_G"/>
    <property type="match status" value="1"/>
</dbReference>
<sequence length="239" mass="25873">MKNKKSGPRKGSLETGSKRWRELILDGAERMGAPLDGRAAGLFAIHARELSMWNKKINLTAISDPLETAVKHFIDSIAAADLFPEGARLLDMGSGGGFPGLALKAARPDLSVTLLDASMKKTHFLSHVIRQTGLGDVRAAHGRAEDLAGDDSYKGRFDAVVCRAFSSLPDIWEKGAPFLSKNGRLTAWKGKNGESEAKEFLSGLSDMGAGGDEADVRIKKYRLPFLDLERALVLILKGR</sequence>
<keyword evidence="1 6" id="KW-0963">Cytoplasm</keyword>
<keyword evidence="3 6" id="KW-0489">Methyltransferase</keyword>
<dbReference type="GO" id="GO:0005829">
    <property type="term" value="C:cytosol"/>
    <property type="evidence" value="ECO:0007669"/>
    <property type="project" value="TreeGrafter"/>
</dbReference>
<dbReference type="SUPFAM" id="SSF53335">
    <property type="entry name" value="S-adenosyl-L-methionine-dependent methyltransferases"/>
    <property type="match status" value="1"/>
</dbReference>
<dbReference type="NCBIfam" id="TIGR00138">
    <property type="entry name" value="rsmG_gidB"/>
    <property type="match status" value="1"/>
</dbReference>
<feature type="binding site" evidence="6">
    <location>
        <begin position="144"/>
        <end position="145"/>
    </location>
    <ligand>
        <name>S-adenosyl-L-methionine</name>
        <dbReference type="ChEBI" id="CHEBI:59789"/>
    </ligand>
</feature>
<feature type="binding site" evidence="6">
    <location>
        <position position="93"/>
    </location>
    <ligand>
        <name>S-adenosyl-L-methionine</name>
        <dbReference type="ChEBI" id="CHEBI:59789"/>
    </ligand>
</feature>
<evidence type="ECO:0000256" key="6">
    <source>
        <dbReference type="HAMAP-Rule" id="MF_00074"/>
    </source>
</evidence>
<dbReference type="PANTHER" id="PTHR31760:SF0">
    <property type="entry name" value="S-ADENOSYL-L-METHIONINE-DEPENDENT METHYLTRANSFERASES SUPERFAMILY PROTEIN"/>
    <property type="match status" value="1"/>
</dbReference>
<comment type="similarity">
    <text evidence="6">Belongs to the methyltransferase superfamily. RNA methyltransferase RsmG family.</text>
</comment>
<reference evidence="7" key="1">
    <citation type="submission" date="2019-01" db="EMBL/GenBank/DDBJ databases">
        <authorList>
            <consortium name="Genoscope - CEA"/>
            <person name="William W."/>
        </authorList>
    </citation>
    <scope>NUCLEOTIDE SEQUENCE</scope>
    <source>
        <strain evidence="7">CR-1</strain>
    </source>
</reference>
<gene>
    <name evidence="6 7" type="primary">rsmG</name>
    <name evidence="7" type="ORF">EPICR_40197</name>
</gene>
<evidence type="ECO:0000256" key="4">
    <source>
        <dbReference type="ARBA" id="ARBA00022679"/>
    </source>
</evidence>
<feature type="binding site" evidence="6">
    <location>
        <position position="163"/>
    </location>
    <ligand>
        <name>S-adenosyl-L-methionine</name>
        <dbReference type="ChEBI" id="CHEBI:59789"/>
    </ligand>
</feature>
<comment type="subcellular location">
    <subcellularLocation>
        <location evidence="6">Cytoplasm</location>
    </subcellularLocation>
</comment>
<dbReference type="GO" id="GO:0070043">
    <property type="term" value="F:rRNA (guanine-N7-)-methyltransferase activity"/>
    <property type="evidence" value="ECO:0007669"/>
    <property type="project" value="UniProtKB-UniRule"/>
</dbReference>
<keyword evidence="4 6" id="KW-0808">Transferase</keyword>
<comment type="function">
    <text evidence="6">Specifically methylates the N7 position of a guanine in 16S rRNA.</text>
</comment>
<feature type="binding site" evidence="6">
    <location>
        <begin position="116"/>
        <end position="118"/>
    </location>
    <ligand>
        <name>S-adenosyl-L-methionine</name>
        <dbReference type="ChEBI" id="CHEBI:59789"/>
    </ligand>
</feature>
<dbReference type="InterPro" id="IPR003682">
    <property type="entry name" value="rRNA_ssu_MeTfrase_G"/>
</dbReference>
<name>A0A484HHI7_9BACT</name>
<keyword evidence="5 6" id="KW-0949">S-adenosyl-L-methionine</keyword>
<dbReference type="EC" id="2.1.1.-" evidence="6"/>
<protein>
    <recommendedName>
        <fullName evidence="6">Ribosomal RNA small subunit methyltransferase G</fullName>
        <ecNumber evidence="6">2.1.1.-</ecNumber>
    </recommendedName>
    <alternativeName>
        <fullName evidence="6">16S rRNA 7-methylguanosine methyltransferase</fullName>
        <shortName evidence="6">16S rRNA m7G methyltransferase</shortName>
    </alternativeName>
</protein>
<dbReference type="PIRSF" id="PIRSF003078">
    <property type="entry name" value="GidB"/>
    <property type="match status" value="1"/>
</dbReference>
<evidence type="ECO:0000256" key="2">
    <source>
        <dbReference type="ARBA" id="ARBA00022552"/>
    </source>
</evidence>
<dbReference type="InterPro" id="IPR029063">
    <property type="entry name" value="SAM-dependent_MTases_sf"/>
</dbReference>
<keyword evidence="2 6" id="KW-0698">rRNA processing</keyword>
<evidence type="ECO:0000313" key="7">
    <source>
        <dbReference type="EMBL" id="VEN74612.1"/>
    </source>
</evidence>